<accession>A0A4C1SWS3</accession>
<evidence type="ECO:0000313" key="2">
    <source>
        <dbReference type="Proteomes" id="UP000299102"/>
    </source>
</evidence>
<sequence length="109" mass="12219">MSQNGVQWSPITNIHTDEANKSMLKKLSQTIFFEIIMKSPRGVSSGTLAVGGGRYSAEVGGRDLRPHWLTRPRPAAELLLKTPPDLYQTYFMCTAPATSETTVFFFFLY</sequence>
<gene>
    <name evidence="1" type="ORF">EVAR_92606_1</name>
</gene>
<dbReference type="EMBL" id="BGZK01000023">
    <property type="protein sequence ID" value="GBP06632.1"/>
    <property type="molecule type" value="Genomic_DNA"/>
</dbReference>
<protein>
    <submittedName>
        <fullName evidence="1">Uncharacterized protein</fullName>
    </submittedName>
</protein>
<keyword evidence="2" id="KW-1185">Reference proteome</keyword>
<organism evidence="1 2">
    <name type="scientific">Eumeta variegata</name>
    <name type="common">Bagworm moth</name>
    <name type="synonym">Eumeta japonica</name>
    <dbReference type="NCBI Taxonomy" id="151549"/>
    <lineage>
        <taxon>Eukaryota</taxon>
        <taxon>Metazoa</taxon>
        <taxon>Ecdysozoa</taxon>
        <taxon>Arthropoda</taxon>
        <taxon>Hexapoda</taxon>
        <taxon>Insecta</taxon>
        <taxon>Pterygota</taxon>
        <taxon>Neoptera</taxon>
        <taxon>Endopterygota</taxon>
        <taxon>Lepidoptera</taxon>
        <taxon>Glossata</taxon>
        <taxon>Ditrysia</taxon>
        <taxon>Tineoidea</taxon>
        <taxon>Psychidae</taxon>
        <taxon>Oiketicinae</taxon>
        <taxon>Eumeta</taxon>
    </lineage>
</organism>
<evidence type="ECO:0000313" key="1">
    <source>
        <dbReference type="EMBL" id="GBP06632.1"/>
    </source>
</evidence>
<proteinExistence type="predicted"/>
<dbReference type="AlphaFoldDB" id="A0A4C1SWS3"/>
<comment type="caution">
    <text evidence="1">The sequence shown here is derived from an EMBL/GenBank/DDBJ whole genome shotgun (WGS) entry which is preliminary data.</text>
</comment>
<dbReference type="Proteomes" id="UP000299102">
    <property type="component" value="Unassembled WGS sequence"/>
</dbReference>
<name>A0A4C1SWS3_EUMVA</name>
<reference evidence="1 2" key="1">
    <citation type="journal article" date="2019" name="Commun. Biol.">
        <title>The bagworm genome reveals a unique fibroin gene that provides high tensile strength.</title>
        <authorList>
            <person name="Kono N."/>
            <person name="Nakamura H."/>
            <person name="Ohtoshi R."/>
            <person name="Tomita M."/>
            <person name="Numata K."/>
            <person name="Arakawa K."/>
        </authorList>
    </citation>
    <scope>NUCLEOTIDE SEQUENCE [LARGE SCALE GENOMIC DNA]</scope>
</reference>